<protein>
    <submittedName>
        <fullName evidence="1">Uncharacterized protein</fullName>
    </submittedName>
</protein>
<reference evidence="1 2" key="1">
    <citation type="submission" date="2016-12" db="EMBL/GenBank/DDBJ databases">
        <title>Diversity of luminous bacteria.</title>
        <authorList>
            <person name="Yoshizawa S."/>
            <person name="Kogure K."/>
        </authorList>
    </citation>
    <scope>NUCLEOTIDE SEQUENCE [LARGE SCALE GENOMIC DNA]</scope>
    <source>
        <strain evidence="1 2">ATCC 33715</strain>
    </source>
</reference>
<dbReference type="SUPFAM" id="SSF52540">
    <property type="entry name" value="P-loop containing nucleoside triphosphate hydrolases"/>
    <property type="match status" value="1"/>
</dbReference>
<dbReference type="EMBL" id="MSCO01000003">
    <property type="protein sequence ID" value="PQJ83326.1"/>
    <property type="molecule type" value="Genomic_DNA"/>
</dbReference>
<comment type="caution">
    <text evidence="1">The sequence shown here is derived from an EMBL/GenBank/DDBJ whole genome shotgun (WGS) entry which is preliminary data.</text>
</comment>
<dbReference type="InterPro" id="IPR027417">
    <property type="entry name" value="P-loop_NTPase"/>
</dbReference>
<proteinExistence type="predicted"/>
<dbReference type="AlphaFoldDB" id="A0A2S7X0K5"/>
<evidence type="ECO:0000313" key="1">
    <source>
        <dbReference type="EMBL" id="PQJ83326.1"/>
    </source>
</evidence>
<dbReference type="RefSeq" id="WP_105056747.1">
    <property type="nucleotide sequence ID" value="NZ_CAWNRT010000003.1"/>
</dbReference>
<sequence>MKNIELVGIPCCGKSYICANKFSNIRYLSGRKNIIYELLLFICGILTLKIEDIKFFISCVRRENVSFLFKVNIFRNIVRKFGLNKIYRNRGYIIDEGVSQIPFNLLNSNVDEVFKVVFPYLESKVYFINSANDSEIKKRLINRGHTRLFFINIDDFISINRSVENNVINNLNKYLVDFEVVENA</sequence>
<accession>A0A2S7X0K5</accession>
<gene>
    <name evidence="1" type="ORF">BTO22_18230</name>
</gene>
<dbReference type="OrthoDB" id="5638848at2"/>
<evidence type="ECO:0000313" key="2">
    <source>
        <dbReference type="Proteomes" id="UP000239263"/>
    </source>
</evidence>
<organism evidence="1 2">
    <name type="scientific">Aliivibrio sifiae</name>
    <dbReference type="NCBI Taxonomy" id="566293"/>
    <lineage>
        <taxon>Bacteria</taxon>
        <taxon>Pseudomonadati</taxon>
        <taxon>Pseudomonadota</taxon>
        <taxon>Gammaproteobacteria</taxon>
        <taxon>Vibrionales</taxon>
        <taxon>Vibrionaceae</taxon>
        <taxon>Aliivibrio</taxon>
    </lineage>
</organism>
<name>A0A2S7X0K5_9GAMM</name>
<dbReference type="Proteomes" id="UP000239263">
    <property type="component" value="Unassembled WGS sequence"/>
</dbReference>